<comment type="function">
    <text evidence="1">VSG forms a coat on the surface of the parasite. The trypanosome evades the immune response of the host by expressing a series of antigenically distinct VSGs from an estimated 1000 VSG genes.</text>
</comment>
<evidence type="ECO:0000256" key="8">
    <source>
        <dbReference type="ARBA" id="ARBA00023288"/>
    </source>
</evidence>
<sequence length="425" mass="46365">MVWFMNVLLASVFVCSLWGEAAAQGAEVKSIDNAEQFALLCRIYNVAKNPPINHVDLQDPYKIVEEIVSINASFAEEKRLNETEQVGNSSYDQVKPTTTREAAVAQAILRRITQKAHKILEDILNMKATRDIKKIKAEFAQVIFGEDGNESDLCHGALKGVSGRAEACGMTGLSHKGASAGENLVVDFFCLCAQNTEKNNGIEKVCGVQVGGKGDKHGWSDQGPLGSASMWVSIKKGCENLLHQHPKSTEEGHEIIRDFLKHLETGGVYHWGSNTLKGSDRKAGMLGTAAGSDDGAKGSDLVCDGKKGYAGGKKPNGSPPGGICVYYGSEDEWQNIPWLNQFKTTLNTVDAVNNKAATIQGDIQKLQMLLHRAEEIYVTAKMITEIQSPQGLAAFTNTTAKRLTAFNAVRRYSPYHFIPAWMIFL</sequence>
<protein>
    <submittedName>
        <fullName evidence="11">Variant surface glycoprotein</fullName>
    </submittedName>
</protein>
<keyword evidence="12" id="KW-1185">Reference proteome</keyword>
<reference evidence="11 12" key="2">
    <citation type="journal article" date="2012" name="Proc. Natl. Acad. Sci. U.S.A.">
        <title>Antigenic diversity is generated by distinct evolutionary mechanisms in African trypanosome species.</title>
        <authorList>
            <person name="Jackson A.P."/>
            <person name="Berry A."/>
            <person name="Aslett M."/>
            <person name="Allison H.C."/>
            <person name="Burton P."/>
            <person name="Vavrova-Anderson J."/>
            <person name="Brown R."/>
            <person name="Browne H."/>
            <person name="Corton N."/>
            <person name="Hauser H."/>
            <person name="Gamble J."/>
            <person name="Gilderthorp R."/>
            <person name="Marcello L."/>
            <person name="McQuillan J."/>
            <person name="Otto T.D."/>
            <person name="Quail M.A."/>
            <person name="Sanders M.J."/>
            <person name="van Tonder A."/>
            <person name="Ginger M.L."/>
            <person name="Field M.C."/>
            <person name="Barry J.D."/>
            <person name="Hertz-Fowler C."/>
            <person name="Berriman M."/>
        </authorList>
    </citation>
    <scope>NUCLEOTIDE SEQUENCE [LARGE SCALE GENOMIC DNA]</scope>
    <source>
        <strain evidence="11 12">IL3000</strain>
    </source>
</reference>
<comment type="caution">
    <text evidence="11">The sequence shown here is derived from an EMBL/GenBank/DDBJ whole genome shotgun (WGS) entry which is preliminary data.</text>
</comment>
<dbReference type="EMBL" id="CAEQ01001333">
    <property type="protein sequence ID" value="CCD13941.1"/>
    <property type="molecule type" value="Genomic_DNA"/>
</dbReference>
<evidence type="ECO:0000256" key="2">
    <source>
        <dbReference type="ARBA" id="ARBA00004609"/>
    </source>
</evidence>
<evidence type="ECO:0000313" key="11">
    <source>
        <dbReference type="EMBL" id="CCD13941.1"/>
    </source>
</evidence>
<feature type="domain" description="Trypanosome variant surface glycoprotein B-type N-terminal" evidence="10">
    <location>
        <begin position="95"/>
        <end position="361"/>
    </location>
</feature>
<dbReference type="GO" id="GO:0098552">
    <property type="term" value="C:side of membrane"/>
    <property type="evidence" value="ECO:0007669"/>
    <property type="project" value="UniProtKB-KW"/>
</dbReference>
<evidence type="ECO:0000259" key="10">
    <source>
        <dbReference type="Pfam" id="PF13206"/>
    </source>
</evidence>
<evidence type="ECO:0000256" key="1">
    <source>
        <dbReference type="ARBA" id="ARBA00002523"/>
    </source>
</evidence>
<keyword evidence="7" id="KW-0325">Glycoprotein</keyword>
<organism evidence="11 12">
    <name type="scientific">Trypanosoma congolense (strain IL3000)</name>
    <dbReference type="NCBI Taxonomy" id="1068625"/>
    <lineage>
        <taxon>Eukaryota</taxon>
        <taxon>Discoba</taxon>
        <taxon>Euglenozoa</taxon>
        <taxon>Kinetoplastea</taxon>
        <taxon>Metakinetoplastina</taxon>
        <taxon>Trypanosomatida</taxon>
        <taxon>Trypanosomatidae</taxon>
        <taxon>Trypanosoma</taxon>
        <taxon>Nannomonas</taxon>
    </lineage>
</organism>
<dbReference type="Proteomes" id="UP000000702">
    <property type="component" value="Unassembled WGS sequence"/>
</dbReference>
<dbReference type="AlphaFoldDB" id="F9W9N7"/>
<proteinExistence type="predicted"/>
<evidence type="ECO:0000256" key="9">
    <source>
        <dbReference type="SAM" id="SignalP"/>
    </source>
</evidence>
<evidence type="ECO:0000256" key="3">
    <source>
        <dbReference type="ARBA" id="ARBA00022475"/>
    </source>
</evidence>
<comment type="subcellular location">
    <subcellularLocation>
        <location evidence="2">Cell membrane</location>
        <topology evidence="2">Lipid-anchor</topology>
        <topology evidence="2">GPI-anchor</topology>
    </subcellularLocation>
</comment>
<gene>
    <name evidence="11" type="ORF">TCIL3000_0_46260</name>
</gene>
<evidence type="ECO:0000256" key="5">
    <source>
        <dbReference type="ARBA" id="ARBA00022729"/>
    </source>
</evidence>
<accession>F9W9N7</accession>
<dbReference type="Pfam" id="PF13206">
    <property type="entry name" value="VSG_B"/>
    <property type="match status" value="1"/>
</dbReference>
<feature type="chain" id="PRO_5003394626" evidence="9">
    <location>
        <begin position="24"/>
        <end position="425"/>
    </location>
</feature>
<evidence type="ECO:0000256" key="7">
    <source>
        <dbReference type="ARBA" id="ARBA00023180"/>
    </source>
</evidence>
<feature type="signal peptide" evidence="9">
    <location>
        <begin position="1"/>
        <end position="23"/>
    </location>
</feature>
<keyword evidence="4" id="KW-0336">GPI-anchor</keyword>
<keyword evidence="6" id="KW-0472">Membrane</keyword>
<dbReference type="GO" id="GO:0005886">
    <property type="term" value="C:plasma membrane"/>
    <property type="evidence" value="ECO:0007669"/>
    <property type="project" value="UniProtKB-SubCell"/>
</dbReference>
<dbReference type="InterPro" id="IPR025932">
    <property type="entry name" value="Trypano_VSG_B_N_dom"/>
</dbReference>
<evidence type="ECO:0000256" key="6">
    <source>
        <dbReference type="ARBA" id="ARBA00023136"/>
    </source>
</evidence>
<evidence type="ECO:0000256" key="4">
    <source>
        <dbReference type="ARBA" id="ARBA00022622"/>
    </source>
</evidence>
<keyword evidence="5 9" id="KW-0732">Signal</keyword>
<dbReference type="VEuPathDB" id="TriTrypDB:TcIL3000_0_46260"/>
<evidence type="ECO:0000313" key="12">
    <source>
        <dbReference type="Proteomes" id="UP000000702"/>
    </source>
</evidence>
<reference evidence="12" key="1">
    <citation type="submission" date="2011-07" db="EMBL/GenBank/DDBJ databases">
        <title>Divergent evolution of antigenic variation in African trypanosomes.</title>
        <authorList>
            <person name="Jackson A.P."/>
            <person name="Berry A."/>
            <person name="Allison H.C."/>
            <person name="Burton P."/>
            <person name="Anderson J."/>
            <person name="Aslett M."/>
            <person name="Brown R."/>
            <person name="Corton N."/>
            <person name="Harris D."/>
            <person name="Hauser H."/>
            <person name="Gamble J."/>
            <person name="Gilderthorp R."/>
            <person name="McQuillan J."/>
            <person name="Quail M.A."/>
            <person name="Sanders M."/>
            <person name="Van Tonder A."/>
            <person name="Ginger M.L."/>
            <person name="Donelson J.E."/>
            <person name="Field M.C."/>
            <person name="Barry J.D."/>
            <person name="Berriman M."/>
            <person name="Hertz-Fowler C."/>
        </authorList>
    </citation>
    <scope>NUCLEOTIDE SEQUENCE [LARGE SCALE GENOMIC DNA]</scope>
    <source>
        <strain evidence="12">IL3000</strain>
    </source>
</reference>
<keyword evidence="8" id="KW-0449">Lipoprotein</keyword>
<name>F9W9N7_TRYCI</name>
<keyword evidence="3" id="KW-1003">Cell membrane</keyword>